<dbReference type="SMART" id="SM00487">
    <property type="entry name" value="DEXDc"/>
    <property type="match status" value="1"/>
</dbReference>
<name>A0A1F6CU79_HANXR</name>
<dbReference type="AlphaFoldDB" id="A0A1F6CU79"/>
<evidence type="ECO:0000313" key="4">
    <source>
        <dbReference type="Proteomes" id="UP000178606"/>
    </source>
</evidence>
<dbReference type="InterPro" id="IPR027417">
    <property type="entry name" value="P-loop_NTPase"/>
</dbReference>
<dbReference type="PANTHER" id="PTHR47396:SF1">
    <property type="entry name" value="ATP-DEPENDENT HELICASE IRC3-RELATED"/>
    <property type="match status" value="1"/>
</dbReference>
<sequence length="873" mass="99670">MLELKAYQERSLSTLRDYLRLTAQSTAKKVFIDLTEHPYRSVPQLPGLPYVCLRVPTGGGKTLMACHTVGLALHEFLRVDRCVVLWLVPTNTIREQTLKALRDPRHPYRQALQQDIGGGSVTVMDLSEALYVQRGTLDGETCIIVSTLAALRVNDTEGRKIYVTAGALEHHFSGLTAEQEERLERDENGVLAYSLANILRLRRPVVIMDEAHNARTKLSFETLARFSPSCIIEFTATPETTHKPEAGLFASNVLHHVSAAELKAEQMIKMPVRLETRDNYQEVLSDALARRKALEDQAKAEEKATGEYIRPILLVQAQPRSQDRETLTVEVIKKALMEDFKVPEKEIAIATGDQREIEDVDLFSPTCPIRVILTVQQLKEGWDCSFAYVLCSVAELSSSTAVEQIIGRVLRLPRAQEKRAEDLNRAYAYVASQKFAKAAETLTYALVQNGFERFETSTMIEGEDQQPSLWGSDTLFFAPAVTVNAAPDLSPLPEPIREKVVYDADLKQVKFQGVMDRAECETLKACFAGEADRQAIERLYQKTQTGEEDRGKFPSQRGEAFPVPQLAIRVGDQLEIFEESHFLDGFWKLSECPAELTGEEFPTQRPDGHVFDIDVTEQGRIEARYVDELHRQMNLLMDDRGWTIPELAVWLDRNVPHPDLTQTESGLFLHHLVTGLVEKRGISVEQLAQDKFRLRDAVERKFGTFRNTARTKAYQQLLSPDFQPPLEVSPKLCFSYDPRQYPANWYYEGSYKFRKHYYPQVGELKSEGEEFECAQRIDSLNEVRYWVRNLERQPRHSFWLQTSSDKFYPDFVVRLNDLRWLVVEYKGGHLYDAPDSQEKRALGELWAARSNGLCIFRMVRADTLHTLRDVVKQ</sequence>
<evidence type="ECO:0000313" key="3">
    <source>
        <dbReference type="EMBL" id="OGG52581.1"/>
    </source>
</evidence>
<gene>
    <name evidence="3" type="ORF">A3F84_06765</name>
</gene>
<dbReference type="Proteomes" id="UP000178606">
    <property type="component" value="Unassembled WGS sequence"/>
</dbReference>
<dbReference type="GO" id="GO:0005524">
    <property type="term" value="F:ATP binding"/>
    <property type="evidence" value="ECO:0007669"/>
    <property type="project" value="InterPro"/>
</dbReference>
<dbReference type="Pfam" id="PF04851">
    <property type="entry name" value="ResIII"/>
    <property type="match status" value="1"/>
</dbReference>
<feature type="coiled-coil region" evidence="1">
    <location>
        <begin position="277"/>
        <end position="304"/>
    </location>
</feature>
<dbReference type="PANTHER" id="PTHR47396">
    <property type="entry name" value="TYPE I RESTRICTION ENZYME ECOKI R PROTEIN"/>
    <property type="match status" value="1"/>
</dbReference>
<dbReference type="InterPro" id="IPR050742">
    <property type="entry name" value="Helicase_Restrict-Modif_Enz"/>
</dbReference>
<dbReference type="GO" id="GO:0003677">
    <property type="term" value="F:DNA binding"/>
    <property type="evidence" value="ECO:0007669"/>
    <property type="project" value="InterPro"/>
</dbReference>
<dbReference type="Gene3D" id="3.40.50.300">
    <property type="entry name" value="P-loop containing nucleotide triphosphate hydrolases"/>
    <property type="match status" value="2"/>
</dbReference>
<reference evidence="3 4" key="1">
    <citation type="journal article" date="2016" name="Nat. Commun.">
        <title>Thousands of microbial genomes shed light on interconnected biogeochemical processes in an aquifer system.</title>
        <authorList>
            <person name="Anantharaman K."/>
            <person name="Brown C.T."/>
            <person name="Hug L.A."/>
            <person name="Sharon I."/>
            <person name="Castelle C.J."/>
            <person name="Probst A.J."/>
            <person name="Thomas B.C."/>
            <person name="Singh A."/>
            <person name="Wilkins M.J."/>
            <person name="Karaoz U."/>
            <person name="Brodie E.L."/>
            <person name="Williams K.H."/>
            <person name="Hubbard S.S."/>
            <person name="Banfield J.F."/>
        </authorList>
    </citation>
    <scope>NUCLEOTIDE SEQUENCE [LARGE SCALE GENOMIC DNA]</scope>
    <source>
        <strain evidence="4">RIFCSPLOWO2_12_FULL_64_10</strain>
    </source>
</reference>
<dbReference type="SUPFAM" id="SSF52540">
    <property type="entry name" value="P-loop containing nucleoside triphosphate hydrolases"/>
    <property type="match status" value="1"/>
</dbReference>
<accession>A0A1F6CU79</accession>
<dbReference type="GO" id="GO:0005829">
    <property type="term" value="C:cytosol"/>
    <property type="evidence" value="ECO:0007669"/>
    <property type="project" value="TreeGrafter"/>
</dbReference>
<evidence type="ECO:0000259" key="2">
    <source>
        <dbReference type="PROSITE" id="PS51192"/>
    </source>
</evidence>
<dbReference type="InterPro" id="IPR006935">
    <property type="entry name" value="Helicase/UvrB_N"/>
</dbReference>
<dbReference type="EMBL" id="MFKF01000138">
    <property type="protein sequence ID" value="OGG52581.1"/>
    <property type="molecule type" value="Genomic_DNA"/>
</dbReference>
<feature type="domain" description="Helicase ATP-binding" evidence="2">
    <location>
        <begin position="42"/>
        <end position="256"/>
    </location>
</feature>
<organism evidence="3 4">
    <name type="scientific">Handelsmanbacteria sp. (strain RIFCSPLOWO2_12_FULL_64_10)</name>
    <dbReference type="NCBI Taxonomy" id="1817868"/>
    <lineage>
        <taxon>Bacteria</taxon>
        <taxon>Candidatus Handelsmaniibacteriota</taxon>
    </lineage>
</organism>
<proteinExistence type="predicted"/>
<evidence type="ECO:0000256" key="1">
    <source>
        <dbReference type="SAM" id="Coils"/>
    </source>
</evidence>
<dbReference type="InterPro" id="IPR014001">
    <property type="entry name" value="Helicase_ATP-bd"/>
</dbReference>
<dbReference type="GO" id="GO:0016787">
    <property type="term" value="F:hydrolase activity"/>
    <property type="evidence" value="ECO:0007669"/>
    <property type="project" value="InterPro"/>
</dbReference>
<keyword evidence="1" id="KW-0175">Coiled coil</keyword>
<comment type="caution">
    <text evidence="3">The sequence shown here is derived from an EMBL/GenBank/DDBJ whole genome shotgun (WGS) entry which is preliminary data.</text>
</comment>
<dbReference type="PROSITE" id="PS51192">
    <property type="entry name" value="HELICASE_ATP_BIND_1"/>
    <property type="match status" value="1"/>
</dbReference>
<protein>
    <recommendedName>
        <fullName evidence="2">Helicase ATP-binding domain-containing protein</fullName>
    </recommendedName>
</protein>